<dbReference type="InterPro" id="IPR018389">
    <property type="entry name" value="DctP_fam"/>
</dbReference>
<dbReference type="EMBL" id="BMLQ01000011">
    <property type="protein sequence ID" value="GGO49055.1"/>
    <property type="molecule type" value="Genomic_DNA"/>
</dbReference>
<dbReference type="Pfam" id="PF03480">
    <property type="entry name" value="DctP"/>
    <property type="match status" value="1"/>
</dbReference>
<dbReference type="Proteomes" id="UP000642509">
    <property type="component" value="Unassembled WGS sequence"/>
</dbReference>
<dbReference type="Gene3D" id="3.40.190.170">
    <property type="entry name" value="Bacterial extracellular solute-binding protein, family 7"/>
    <property type="match status" value="1"/>
</dbReference>
<keyword evidence="1 2" id="KW-0732">Signal</keyword>
<comment type="caution">
    <text evidence="3">The sequence shown here is derived from an EMBL/GenBank/DDBJ whole genome shotgun (WGS) entry which is preliminary data.</text>
</comment>
<protein>
    <recommendedName>
        <fullName evidence="5">DctP family TRAP transporter solute-binding subunit</fullName>
    </recommendedName>
</protein>
<sequence>MKTTQRTGRLAAAAISAVAITGLLASCGNGAADEGGDGAGGDITLSFSSSQSEATPNYYCGMELFKERIEAEDLGITVDLFPNSQLGPDTERVASLQSGDLDMDLQEAGMASVYPQIGILGAAYVFDDVDHAFNWIDNDSEEFRTSFNEQTDMTIIDGWFYGNRTFSSNEPIRSPEDLQGQQIRFPDTPQYLENARALGATPVAVAYEEIYVALQQGIADGQENPVVGTKSASYDEVQEYVSLNNHQVSIHWVTLSDATLEKMSKEQKDAVFETVKEIRSENRECVEQETDEILQDWRDNGPLTVIEEDEVDREAFISQAEEHFKNYYTGDDLALYESIRASAGQ</sequence>
<evidence type="ECO:0000313" key="4">
    <source>
        <dbReference type="Proteomes" id="UP000642509"/>
    </source>
</evidence>
<keyword evidence="4" id="KW-1185">Reference proteome</keyword>
<feature type="chain" id="PRO_5046970362" description="DctP family TRAP transporter solute-binding subunit" evidence="2">
    <location>
        <begin position="32"/>
        <end position="345"/>
    </location>
</feature>
<proteinExistence type="predicted"/>
<dbReference type="NCBIfam" id="NF037995">
    <property type="entry name" value="TRAP_S1"/>
    <property type="match status" value="1"/>
</dbReference>
<evidence type="ECO:0000256" key="1">
    <source>
        <dbReference type="ARBA" id="ARBA00022729"/>
    </source>
</evidence>
<dbReference type="PANTHER" id="PTHR33376:SF4">
    <property type="entry name" value="SIALIC ACID-BINDING PERIPLASMIC PROTEIN SIAP"/>
    <property type="match status" value="1"/>
</dbReference>
<evidence type="ECO:0008006" key="5">
    <source>
        <dbReference type="Google" id="ProtNLM"/>
    </source>
</evidence>
<dbReference type="InterPro" id="IPR038404">
    <property type="entry name" value="TRAP_DctP_sf"/>
</dbReference>
<evidence type="ECO:0000256" key="2">
    <source>
        <dbReference type="SAM" id="SignalP"/>
    </source>
</evidence>
<accession>A0ABQ2M9X1</accession>
<evidence type="ECO:0000313" key="3">
    <source>
        <dbReference type="EMBL" id="GGO49055.1"/>
    </source>
</evidence>
<name>A0ABQ2M9X1_9MICC</name>
<dbReference type="PANTHER" id="PTHR33376">
    <property type="match status" value="1"/>
</dbReference>
<feature type="signal peptide" evidence="2">
    <location>
        <begin position="1"/>
        <end position="31"/>
    </location>
</feature>
<gene>
    <name evidence="3" type="ORF">GCM10010977_30050</name>
</gene>
<reference evidence="4" key="1">
    <citation type="journal article" date="2019" name="Int. J. Syst. Evol. Microbiol.">
        <title>The Global Catalogue of Microorganisms (GCM) 10K type strain sequencing project: providing services to taxonomists for standard genome sequencing and annotation.</title>
        <authorList>
            <consortium name="The Broad Institute Genomics Platform"/>
            <consortium name="The Broad Institute Genome Sequencing Center for Infectious Disease"/>
            <person name="Wu L."/>
            <person name="Ma J."/>
        </authorList>
    </citation>
    <scope>NUCLEOTIDE SEQUENCE [LARGE SCALE GENOMIC DNA]</scope>
    <source>
        <strain evidence="4">CGMCC 1.7064</strain>
    </source>
</reference>
<dbReference type="RefSeq" id="WP_188806917.1">
    <property type="nucleotide sequence ID" value="NZ_BAAAOU010000015.1"/>
</dbReference>
<dbReference type="PROSITE" id="PS51257">
    <property type="entry name" value="PROKAR_LIPOPROTEIN"/>
    <property type="match status" value="1"/>
</dbReference>
<organism evidence="3 4">
    <name type="scientific">Citricoccus zhacaiensis</name>
    <dbReference type="NCBI Taxonomy" id="489142"/>
    <lineage>
        <taxon>Bacteria</taxon>
        <taxon>Bacillati</taxon>
        <taxon>Actinomycetota</taxon>
        <taxon>Actinomycetes</taxon>
        <taxon>Micrococcales</taxon>
        <taxon>Micrococcaceae</taxon>
        <taxon>Citricoccus</taxon>
    </lineage>
</organism>